<organism evidence="1 2">
    <name type="scientific">Glomerella acutata</name>
    <name type="common">Colletotrichum acutatum</name>
    <dbReference type="NCBI Taxonomy" id="27357"/>
    <lineage>
        <taxon>Eukaryota</taxon>
        <taxon>Fungi</taxon>
        <taxon>Dikarya</taxon>
        <taxon>Ascomycota</taxon>
        <taxon>Pezizomycotina</taxon>
        <taxon>Sordariomycetes</taxon>
        <taxon>Hypocreomycetidae</taxon>
        <taxon>Glomerellales</taxon>
        <taxon>Glomerellaceae</taxon>
        <taxon>Colletotrichum</taxon>
        <taxon>Colletotrichum acutatum species complex</taxon>
    </lineage>
</organism>
<proteinExistence type="predicted"/>
<evidence type="ECO:0000313" key="1">
    <source>
        <dbReference type="EMBL" id="KAK1729196.1"/>
    </source>
</evidence>
<dbReference type="GeneID" id="85391308"/>
<protein>
    <submittedName>
        <fullName evidence="1">Uncharacterized protein</fullName>
    </submittedName>
</protein>
<name>A0AAD8XKS7_GLOAC</name>
<dbReference type="AlphaFoldDB" id="A0AAD8XKS7"/>
<accession>A0AAD8XKS7</accession>
<comment type="caution">
    <text evidence="1">The sequence shown here is derived from an EMBL/GenBank/DDBJ whole genome shotgun (WGS) entry which is preliminary data.</text>
</comment>
<sequence length="70" mass="7597">MGGVWALIGAWQLVRLQRREPPWNDLSLRSPSVIFLDPPRASLFVLMSQGSMVFVSSNRGGLLGGPTTTA</sequence>
<gene>
    <name evidence="1" type="ORF">BDZ83DRAFT_607067</name>
</gene>
<dbReference type="Proteomes" id="UP001244207">
    <property type="component" value="Unassembled WGS sequence"/>
</dbReference>
<dbReference type="RefSeq" id="XP_060369251.1">
    <property type="nucleotide sequence ID" value="XM_060507409.1"/>
</dbReference>
<dbReference type="EMBL" id="JAHMHS010000013">
    <property type="protein sequence ID" value="KAK1729196.1"/>
    <property type="molecule type" value="Genomic_DNA"/>
</dbReference>
<keyword evidence="2" id="KW-1185">Reference proteome</keyword>
<reference evidence="1" key="1">
    <citation type="submission" date="2021-12" db="EMBL/GenBank/DDBJ databases">
        <title>Comparative genomics, transcriptomics and evolutionary studies reveal genomic signatures of adaptation to plant cell wall in hemibiotrophic fungi.</title>
        <authorList>
            <consortium name="DOE Joint Genome Institute"/>
            <person name="Baroncelli R."/>
            <person name="Diaz J.F."/>
            <person name="Benocci T."/>
            <person name="Peng M."/>
            <person name="Battaglia E."/>
            <person name="Haridas S."/>
            <person name="Andreopoulos W."/>
            <person name="Labutti K."/>
            <person name="Pangilinan J."/>
            <person name="Floch G.L."/>
            <person name="Makela M.R."/>
            <person name="Henrissat B."/>
            <person name="Grigoriev I.V."/>
            <person name="Crouch J.A."/>
            <person name="De Vries R.P."/>
            <person name="Sukno S.A."/>
            <person name="Thon M.R."/>
        </authorList>
    </citation>
    <scope>NUCLEOTIDE SEQUENCE</scope>
    <source>
        <strain evidence="1">CBS 112980</strain>
    </source>
</reference>
<evidence type="ECO:0000313" key="2">
    <source>
        <dbReference type="Proteomes" id="UP001244207"/>
    </source>
</evidence>